<dbReference type="RefSeq" id="WP_309869798.1">
    <property type="nucleotide sequence ID" value="NZ_JAVDQK010000020.1"/>
</dbReference>
<proteinExistence type="predicted"/>
<protein>
    <recommendedName>
        <fullName evidence="1">eCIS core domain-containing protein</fullName>
    </recommendedName>
</protein>
<reference evidence="2" key="1">
    <citation type="submission" date="2023-07" db="EMBL/GenBank/DDBJ databases">
        <title>Sorghum-associated microbial communities from plants grown in Nebraska, USA.</title>
        <authorList>
            <person name="Schachtman D."/>
        </authorList>
    </citation>
    <scope>NUCLEOTIDE SEQUENCE</scope>
    <source>
        <strain evidence="2">BE330</strain>
    </source>
</reference>
<dbReference type="EMBL" id="JAVDQK010000020">
    <property type="protein sequence ID" value="MDR6220970.1"/>
    <property type="molecule type" value="Genomic_DNA"/>
</dbReference>
<organism evidence="2 3">
    <name type="scientific">Deinococcus soli</name>
    <name type="common">ex Cha et al. 2016</name>
    <dbReference type="NCBI Taxonomy" id="1309411"/>
    <lineage>
        <taxon>Bacteria</taxon>
        <taxon>Thermotogati</taxon>
        <taxon>Deinococcota</taxon>
        <taxon>Deinococci</taxon>
        <taxon>Deinococcales</taxon>
        <taxon>Deinococcaceae</taxon>
        <taxon>Deinococcus</taxon>
    </lineage>
</organism>
<name>A0AAE4BPF1_9DEIO</name>
<evidence type="ECO:0000313" key="3">
    <source>
        <dbReference type="Proteomes" id="UP001185331"/>
    </source>
</evidence>
<feature type="domain" description="eCIS core" evidence="1">
    <location>
        <begin position="72"/>
        <end position="149"/>
    </location>
</feature>
<evidence type="ECO:0000313" key="2">
    <source>
        <dbReference type="EMBL" id="MDR6220970.1"/>
    </source>
</evidence>
<dbReference type="AlphaFoldDB" id="A0AAE4BPF1"/>
<sequence length="912" mass="98705">MARVVLGMVSPVERLPLQRATDEALQRLQAQESAALHFEMAQSLQRQLAELDAEATQPVLARIQARRGGGNPLPDAIRRHLERGLNYDLSRVRIHDDAEADKLAKGVNAIAFTTGADIFFQSGKFNPNTQSGLELLAHEVTHTVQQSQGRVGSGIDPDAGLEREAQVSGARLASTFTPTSFLKSSRRPVLAVPRRLAPLTPVHAAQRLAAGHTVQRSLWGDWWKTFQNKALEAALEVAARVPNGPTIVAAFKRSQAVFGKIMANPGGFFKNLTGAAVNGFALFRTNIAGHLHNALIDWLTGTAVAATGGAVMFPKSLDGKALLGFGMDILGLNTATLVARLGRRYGAQNVQKVQGQLAILQQARGGLHQLNEFRHLDGKARDGMLSAARSYAIQTVVQQAVTWVSSFIVTGGLGPVARAAFALISTFLNNAQTFGRIAGGVLDSLQDIAGGQVMGAARKVEQNLGRVTGLVLKFVSKLLGLDKVGAALRKGLAAVQKPINTAIDKVVGSKPVQTVFQKLKAAGGTVAAQARGGLKNLWTVLSGSNRMMTSRLPVKGTKHHLWVEIRDRAPVVIMASNPLPLREQLLQMEKEASAFLTGAEKAAVDQAQVDANQLVDAGVQDMLTYIQTRPRGANPAADEAWLRGNTTVIRGKLANMGKDTITKVNARVAPAVAILDRYILNDQDLAGVITSAGGIVAFLQQIAAGRTVGSINKAQLAALWDRRTGGQVRHRETLIRLFRAALSEHHEWIPSDLMLDVVERDFDLHQFGRARFWIDLQHQTRTKTQYLVFKKVEMEGGQAVIQGHAGSVYRKETTLQGTARYLPAVMGQAGFHNALRGAFKGGSDRQAVMQGLASTVQQYIWDGSPGVFPRKIHPDSFWRRGQGQYVSFQNSFPTIQQAIQVEYAAILQLLRS</sequence>
<gene>
    <name evidence="2" type="ORF">J2Y00_004601</name>
</gene>
<dbReference type="InterPro" id="IPR025295">
    <property type="entry name" value="eCIS_core_dom"/>
</dbReference>
<dbReference type="Pfam" id="PF13699">
    <property type="entry name" value="eCIS_core"/>
    <property type="match status" value="1"/>
</dbReference>
<accession>A0AAE4BPF1</accession>
<comment type="caution">
    <text evidence="2">The sequence shown here is derived from an EMBL/GenBank/DDBJ whole genome shotgun (WGS) entry which is preliminary data.</text>
</comment>
<dbReference type="Proteomes" id="UP001185331">
    <property type="component" value="Unassembled WGS sequence"/>
</dbReference>
<evidence type="ECO:0000259" key="1">
    <source>
        <dbReference type="Pfam" id="PF13699"/>
    </source>
</evidence>